<dbReference type="EMBL" id="CP045267">
    <property type="protein sequence ID" value="QJX74680.1"/>
    <property type="molecule type" value="Genomic_DNA"/>
</dbReference>
<dbReference type="Pfam" id="PF13443">
    <property type="entry name" value="HTH_26"/>
    <property type="match status" value="1"/>
</dbReference>
<protein>
    <submittedName>
        <fullName evidence="2">Helix-turn-helix domain-containing protein</fullName>
    </submittedName>
</protein>
<accession>A0A6M6DJF2</accession>
<name>A0A6M6DJF2_PRIMG</name>
<dbReference type="AlphaFoldDB" id="A0A6M6DJF2"/>
<keyword evidence="2" id="KW-0614">Plasmid</keyword>
<proteinExistence type="predicted"/>
<dbReference type="RefSeq" id="WP_171776402.1">
    <property type="nucleotide sequence ID" value="NZ_CP045267.1"/>
</dbReference>
<evidence type="ECO:0000259" key="1">
    <source>
        <dbReference type="Pfam" id="PF13443"/>
    </source>
</evidence>
<dbReference type="InterPro" id="IPR010982">
    <property type="entry name" value="Lambda_DNA-bd_dom_sf"/>
</dbReference>
<sequence>MRAKKRSKLGKWIDQNSYTQQDLVKATKLDKGTISKLCNDSSYIPNGKTIRKIMDVLKRVDKKLKTDDFFDI</sequence>
<gene>
    <name evidence="2" type="ORF">FDZ14_00250</name>
</gene>
<organism evidence="2 3">
    <name type="scientific">Priestia megaterium</name>
    <name type="common">Bacillus megaterium</name>
    <dbReference type="NCBI Taxonomy" id="1404"/>
    <lineage>
        <taxon>Bacteria</taxon>
        <taxon>Bacillati</taxon>
        <taxon>Bacillota</taxon>
        <taxon>Bacilli</taxon>
        <taxon>Bacillales</taxon>
        <taxon>Bacillaceae</taxon>
        <taxon>Priestia</taxon>
    </lineage>
</organism>
<dbReference type="InterPro" id="IPR001387">
    <property type="entry name" value="Cro/C1-type_HTH"/>
</dbReference>
<evidence type="ECO:0000313" key="2">
    <source>
        <dbReference type="EMBL" id="QJX74680.1"/>
    </source>
</evidence>
<reference evidence="2 3" key="1">
    <citation type="submission" date="2019-10" db="EMBL/GenBank/DDBJ databases">
        <title>Complete genome sequences for adaption low water activity.</title>
        <authorList>
            <person name="Zhao L."/>
            <person name="Zhong J."/>
        </authorList>
    </citation>
    <scope>NUCLEOTIDE SEQUENCE [LARGE SCALE GENOMIC DNA]</scope>
    <source>
        <strain evidence="2 3">FDU301</strain>
        <plasmid evidence="3">pfdu301e</plasmid>
    </source>
</reference>
<evidence type="ECO:0000313" key="3">
    <source>
        <dbReference type="Proteomes" id="UP000501076"/>
    </source>
</evidence>
<dbReference type="GO" id="GO:0003677">
    <property type="term" value="F:DNA binding"/>
    <property type="evidence" value="ECO:0007669"/>
    <property type="project" value="InterPro"/>
</dbReference>
<dbReference type="Gene3D" id="1.10.260.40">
    <property type="entry name" value="lambda repressor-like DNA-binding domains"/>
    <property type="match status" value="1"/>
</dbReference>
<geneLocation type="plasmid" evidence="3">
    <name>pfdu301e</name>
</geneLocation>
<feature type="domain" description="HTH cro/C1-type" evidence="1">
    <location>
        <begin position="8"/>
        <end position="58"/>
    </location>
</feature>
<dbReference type="Proteomes" id="UP000501076">
    <property type="component" value="Plasmid pFDU301E"/>
</dbReference>
<dbReference type="SUPFAM" id="SSF47413">
    <property type="entry name" value="lambda repressor-like DNA-binding domains"/>
    <property type="match status" value="1"/>
</dbReference>